<dbReference type="GO" id="GO:0042594">
    <property type="term" value="P:response to starvation"/>
    <property type="evidence" value="ECO:0007669"/>
    <property type="project" value="TreeGrafter"/>
</dbReference>
<dbReference type="Pfam" id="PF07714">
    <property type="entry name" value="PK_Tyr_Ser-Thr"/>
    <property type="match status" value="1"/>
</dbReference>
<gene>
    <name evidence="9" type="ORF">TTEB3V08_LOCUS10920</name>
</gene>
<dbReference type="GO" id="GO:0005524">
    <property type="term" value="F:ATP binding"/>
    <property type="evidence" value="ECO:0007669"/>
    <property type="project" value="UniProtKB-UniRule"/>
</dbReference>
<evidence type="ECO:0000256" key="1">
    <source>
        <dbReference type="ARBA" id="ARBA00022527"/>
    </source>
</evidence>
<dbReference type="Gene3D" id="3.30.200.20">
    <property type="entry name" value="Phosphorylase Kinase, domain 1"/>
    <property type="match status" value="1"/>
</dbReference>
<dbReference type="GO" id="GO:0005776">
    <property type="term" value="C:autophagosome"/>
    <property type="evidence" value="ECO:0007669"/>
    <property type="project" value="TreeGrafter"/>
</dbReference>
<feature type="region of interest" description="Disordered" evidence="7">
    <location>
        <begin position="481"/>
        <end position="599"/>
    </location>
</feature>
<keyword evidence="4" id="KW-0418">Kinase</keyword>
<dbReference type="GO" id="GO:0061709">
    <property type="term" value="P:reticulophagy"/>
    <property type="evidence" value="ECO:0007669"/>
    <property type="project" value="TreeGrafter"/>
</dbReference>
<dbReference type="PROSITE" id="PS00108">
    <property type="entry name" value="PROTEIN_KINASE_ST"/>
    <property type="match status" value="1"/>
</dbReference>
<dbReference type="EMBL" id="OE007098">
    <property type="protein sequence ID" value="CAD7463033.1"/>
    <property type="molecule type" value="Genomic_DNA"/>
</dbReference>
<dbReference type="GO" id="GO:0004674">
    <property type="term" value="F:protein serine/threonine kinase activity"/>
    <property type="evidence" value="ECO:0007669"/>
    <property type="project" value="UniProtKB-KW"/>
</dbReference>
<name>A0A7R9IR29_9NEOP</name>
<dbReference type="SUPFAM" id="SSF56112">
    <property type="entry name" value="Protein kinase-like (PK-like)"/>
    <property type="match status" value="1"/>
</dbReference>
<evidence type="ECO:0000256" key="2">
    <source>
        <dbReference type="ARBA" id="ARBA00022679"/>
    </source>
</evidence>
<keyword evidence="5 6" id="KW-0067">ATP-binding</keyword>
<evidence type="ECO:0000256" key="5">
    <source>
        <dbReference type="ARBA" id="ARBA00022840"/>
    </source>
</evidence>
<dbReference type="InterPro" id="IPR001245">
    <property type="entry name" value="Ser-Thr/Tyr_kinase_cat_dom"/>
</dbReference>
<dbReference type="PROSITE" id="PS50011">
    <property type="entry name" value="PROTEIN_KINASE_DOM"/>
    <property type="match status" value="1"/>
</dbReference>
<dbReference type="PANTHER" id="PTHR24348:SF22">
    <property type="entry name" value="NON-SPECIFIC SERINE_THREONINE PROTEIN KINASE"/>
    <property type="match status" value="1"/>
</dbReference>
<feature type="compositionally biased region" description="Pro residues" evidence="7">
    <location>
        <begin position="399"/>
        <end position="413"/>
    </location>
</feature>
<dbReference type="InterPro" id="IPR017441">
    <property type="entry name" value="Protein_kinase_ATP_BS"/>
</dbReference>
<protein>
    <recommendedName>
        <fullName evidence="8">Protein kinase domain-containing protein</fullName>
    </recommendedName>
</protein>
<feature type="region of interest" description="Disordered" evidence="7">
    <location>
        <begin position="381"/>
        <end position="444"/>
    </location>
</feature>
<dbReference type="AlphaFoldDB" id="A0A7R9IR29"/>
<evidence type="ECO:0000313" key="9">
    <source>
        <dbReference type="EMBL" id="CAD7463033.1"/>
    </source>
</evidence>
<proteinExistence type="predicted"/>
<feature type="domain" description="Protein kinase" evidence="8">
    <location>
        <begin position="9"/>
        <end position="380"/>
    </location>
</feature>
<dbReference type="GO" id="GO:0000422">
    <property type="term" value="P:autophagy of mitochondrion"/>
    <property type="evidence" value="ECO:0007669"/>
    <property type="project" value="TreeGrafter"/>
</dbReference>
<organism evidence="9">
    <name type="scientific">Timema tahoe</name>
    <dbReference type="NCBI Taxonomy" id="61484"/>
    <lineage>
        <taxon>Eukaryota</taxon>
        <taxon>Metazoa</taxon>
        <taxon>Ecdysozoa</taxon>
        <taxon>Arthropoda</taxon>
        <taxon>Hexapoda</taxon>
        <taxon>Insecta</taxon>
        <taxon>Pterygota</taxon>
        <taxon>Neoptera</taxon>
        <taxon>Polyneoptera</taxon>
        <taxon>Phasmatodea</taxon>
        <taxon>Timematodea</taxon>
        <taxon>Timematoidea</taxon>
        <taxon>Timematidae</taxon>
        <taxon>Timema</taxon>
    </lineage>
</organism>
<dbReference type="InterPro" id="IPR008271">
    <property type="entry name" value="Ser/Thr_kinase_AS"/>
</dbReference>
<dbReference type="GO" id="GO:0005829">
    <property type="term" value="C:cytosol"/>
    <property type="evidence" value="ECO:0007669"/>
    <property type="project" value="TreeGrafter"/>
</dbReference>
<dbReference type="InterPro" id="IPR000719">
    <property type="entry name" value="Prot_kinase_dom"/>
</dbReference>
<dbReference type="FunFam" id="3.30.200.20:FF:000149">
    <property type="entry name" value="serine/threonine-protein kinase unc-51 isoform X1"/>
    <property type="match status" value="1"/>
</dbReference>
<keyword evidence="3 6" id="KW-0547">Nucleotide-binding</keyword>
<feature type="binding site" evidence="6">
    <location>
        <position position="39"/>
    </location>
    <ligand>
        <name>ATP</name>
        <dbReference type="ChEBI" id="CHEBI:30616"/>
    </ligand>
</feature>
<dbReference type="GO" id="GO:0010508">
    <property type="term" value="P:positive regulation of autophagy"/>
    <property type="evidence" value="ECO:0007669"/>
    <property type="project" value="TreeGrafter"/>
</dbReference>
<dbReference type="InterPro" id="IPR045269">
    <property type="entry name" value="Atg1-like"/>
</dbReference>
<dbReference type="FunFam" id="1.10.510.10:FF:000493">
    <property type="entry name" value="serine/threonine-protein kinase unc-51 isoform X2"/>
    <property type="match status" value="1"/>
</dbReference>
<dbReference type="PROSITE" id="PS00107">
    <property type="entry name" value="PROTEIN_KINASE_ATP"/>
    <property type="match status" value="1"/>
</dbReference>
<feature type="compositionally biased region" description="Low complexity" evidence="7">
    <location>
        <begin position="535"/>
        <end position="545"/>
    </location>
</feature>
<dbReference type="GO" id="GO:0000045">
    <property type="term" value="P:autophagosome assembly"/>
    <property type="evidence" value="ECO:0007669"/>
    <property type="project" value="TreeGrafter"/>
</dbReference>
<evidence type="ECO:0000256" key="6">
    <source>
        <dbReference type="PROSITE-ProRule" id="PRU10141"/>
    </source>
</evidence>
<dbReference type="InterPro" id="IPR011009">
    <property type="entry name" value="Kinase-like_dom_sf"/>
</dbReference>
<reference evidence="9" key="1">
    <citation type="submission" date="2020-11" db="EMBL/GenBank/DDBJ databases">
        <authorList>
            <person name="Tran Van P."/>
        </authorList>
    </citation>
    <scope>NUCLEOTIDE SEQUENCE</scope>
</reference>
<evidence type="ECO:0000256" key="7">
    <source>
        <dbReference type="SAM" id="MobiDB-lite"/>
    </source>
</evidence>
<accession>A0A7R9IR29</accession>
<evidence type="ECO:0000256" key="4">
    <source>
        <dbReference type="ARBA" id="ARBA00022777"/>
    </source>
</evidence>
<dbReference type="Gene3D" id="1.10.510.10">
    <property type="entry name" value="Transferase(Phosphotransferase) domain 1"/>
    <property type="match status" value="1"/>
</dbReference>
<dbReference type="PANTHER" id="PTHR24348">
    <property type="entry name" value="SERINE/THREONINE-PROTEIN KINASE UNC-51-RELATED"/>
    <property type="match status" value="1"/>
</dbReference>
<evidence type="ECO:0000259" key="8">
    <source>
        <dbReference type="PROSITE" id="PS50011"/>
    </source>
</evidence>
<dbReference type="SMART" id="SM00220">
    <property type="entry name" value="S_TKc"/>
    <property type="match status" value="1"/>
</dbReference>
<feature type="compositionally biased region" description="Pro residues" evidence="7">
    <location>
        <begin position="481"/>
        <end position="495"/>
    </location>
</feature>
<evidence type="ECO:0000256" key="3">
    <source>
        <dbReference type="ARBA" id="ARBA00022741"/>
    </source>
</evidence>
<feature type="compositionally biased region" description="Polar residues" evidence="7">
    <location>
        <begin position="511"/>
        <end position="522"/>
    </location>
</feature>
<keyword evidence="2" id="KW-0808">Transferase</keyword>
<dbReference type="GO" id="GO:0034045">
    <property type="term" value="C:phagophore assembly site membrane"/>
    <property type="evidence" value="ECO:0007669"/>
    <property type="project" value="TreeGrafter"/>
</dbReference>
<keyword evidence="1" id="KW-0723">Serine/threonine-protein kinase</keyword>
<dbReference type="GO" id="GO:0048675">
    <property type="term" value="P:axon extension"/>
    <property type="evidence" value="ECO:0007669"/>
    <property type="project" value="TreeGrafter"/>
</dbReference>
<dbReference type="GO" id="GO:0034727">
    <property type="term" value="P:piecemeal microautophagy of the nucleus"/>
    <property type="evidence" value="ECO:0007669"/>
    <property type="project" value="TreeGrafter"/>
</dbReference>
<sequence length="599" mass="64779">MEGVGDFEYNNKDLIGHGAFAVVFKGRHRKNPSFVVAIKSITKKNLAKSQNLLGKEIKILKELTELHHDNVVALLDCKETSHNVYLVMEYCNGGDLADYLAGIYPATSDLSSDLLAVFIQSPLLREGGSRGYTNKERKEGEGVIVEGGTCDERTLDPSRTVRWHRQPSSAGTSYSTLSGVLCEHAALTSLLDSHLKGTLSEGTIRLFLTQLVTLLISMSIAVLAGAMRALYAKGIVHRDLKPQNILLSHSGGKACPQPHEITLKIADFGFARFLQDGVMAATLCGSPMYMAPEVIMSLQYDAKADLWSLGTIVFQCLTGKAPFQAQTPQALKQFYEKNSNLAPKIPVGTSPELVDLLLGLLRRNAKDRMNFDTFFNHAFHQRRQEPAQSPLPSSSLPGELPPSPRTLFPPPATSPDQPRVESCSPDPGSPVRARGQGSFSSPEETDDFVLVPANIPSDHSSDSGQLDNRHKIGACIALASPPRPSFLPISEPIPVPTQRKAYENLGPSPSPTKSSVPRSQPINMKRVSNDSNRAPPDLSSLSPPSVQFMIGTPPSLGGRRRSASGSSCETPPPVTTWQVSPVSAGRLTPTGSPLRRSGR</sequence>